<keyword evidence="10" id="KW-1185">Reference proteome</keyword>
<comment type="similarity">
    <text evidence="2">Belongs to the auxin efflux carrier (TC 2.A.69) family.</text>
</comment>
<evidence type="ECO:0000256" key="7">
    <source>
        <dbReference type="ARBA" id="ARBA00023136"/>
    </source>
</evidence>
<feature type="transmembrane region" description="Helical" evidence="8">
    <location>
        <begin position="122"/>
        <end position="139"/>
    </location>
</feature>
<keyword evidence="7 8" id="KW-0472">Membrane</keyword>
<evidence type="ECO:0000313" key="9">
    <source>
        <dbReference type="EMBL" id="AVM48772.1"/>
    </source>
</evidence>
<dbReference type="InterPro" id="IPR038770">
    <property type="entry name" value="Na+/solute_symporter_sf"/>
</dbReference>
<protein>
    <submittedName>
        <fullName evidence="9">AEC family transporter</fullName>
    </submittedName>
</protein>
<dbReference type="AlphaFoldDB" id="A0A2S0L691"/>
<evidence type="ECO:0000256" key="6">
    <source>
        <dbReference type="ARBA" id="ARBA00022989"/>
    </source>
</evidence>
<evidence type="ECO:0000256" key="3">
    <source>
        <dbReference type="ARBA" id="ARBA00022448"/>
    </source>
</evidence>
<keyword evidence="6 8" id="KW-1133">Transmembrane helix</keyword>
<comment type="subcellular location">
    <subcellularLocation>
        <location evidence="1">Cell membrane</location>
        <topology evidence="1">Multi-pass membrane protein</topology>
    </subcellularLocation>
</comment>
<evidence type="ECO:0000256" key="2">
    <source>
        <dbReference type="ARBA" id="ARBA00010145"/>
    </source>
</evidence>
<evidence type="ECO:0000313" key="10">
    <source>
        <dbReference type="Proteomes" id="UP000237883"/>
    </source>
</evidence>
<dbReference type="PANTHER" id="PTHR36838">
    <property type="entry name" value="AUXIN EFFLUX CARRIER FAMILY PROTEIN"/>
    <property type="match status" value="1"/>
</dbReference>
<feature type="transmembrane region" description="Helical" evidence="8">
    <location>
        <begin position="145"/>
        <end position="164"/>
    </location>
</feature>
<accession>A0A2S0L691</accession>
<keyword evidence="5 8" id="KW-0812">Transmembrane</keyword>
<name>A0A2S0L691_9FIRM</name>
<dbReference type="EMBL" id="CP027228">
    <property type="protein sequence ID" value="AVM48772.1"/>
    <property type="molecule type" value="Genomic_DNA"/>
</dbReference>
<proteinExistence type="inferred from homology"/>
<feature type="transmembrane region" description="Helical" evidence="8">
    <location>
        <begin position="78"/>
        <end position="101"/>
    </location>
</feature>
<dbReference type="GO" id="GO:0005886">
    <property type="term" value="C:plasma membrane"/>
    <property type="evidence" value="ECO:0007669"/>
    <property type="project" value="UniProtKB-SubCell"/>
</dbReference>
<dbReference type="InterPro" id="IPR004776">
    <property type="entry name" value="Mem_transp_PIN-like"/>
</dbReference>
<dbReference type="KEGG" id="mdv:C5Q96_07860"/>
<gene>
    <name evidence="9" type="ORF">C5Q96_07860</name>
</gene>
<dbReference type="GO" id="GO:0055085">
    <property type="term" value="P:transmembrane transport"/>
    <property type="evidence" value="ECO:0007669"/>
    <property type="project" value="InterPro"/>
</dbReference>
<evidence type="ECO:0000256" key="8">
    <source>
        <dbReference type="SAM" id="Phobius"/>
    </source>
</evidence>
<dbReference type="Gene3D" id="1.20.1530.20">
    <property type="match status" value="1"/>
</dbReference>
<keyword evidence="3" id="KW-0813">Transport</keyword>
<feature type="transmembrane region" description="Helical" evidence="8">
    <location>
        <begin position="240"/>
        <end position="263"/>
    </location>
</feature>
<evidence type="ECO:0000256" key="5">
    <source>
        <dbReference type="ARBA" id="ARBA00022692"/>
    </source>
</evidence>
<dbReference type="PANTHER" id="PTHR36838:SF4">
    <property type="entry name" value="AUXIN EFFLUX CARRIER FAMILY PROTEIN"/>
    <property type="match status" value="1"/>
</dbReference>
<feature type="transmembrane region" description="Helical" evidence="8">
    <location>
        <begin position="300"/>
        <end position="320"/>
    </location>
</feature>
<feature type="transmembrane region" description="Helical" evidence="8">
    <location>
        <begin position="12"/>
        <end position="34"/>
    </location>
</feature>
<organism evidence="9 10">
    <name type="scientific">Mogibacterium diversum</name>
    <dbReference type="NCBI Taxonomy" id="114527"/>
    <lineage>
        <taxon>Bacteria</taxon>
        <taxon>Bacillati</taxon>
        <taxon>Bacillota</taxon>
        <taxon>Clostridia</taxon>
        <taxon>Peptostreptococcales</taxon>
        <taxon>Anaerovoracaceae</taxon>
        <taxon>Mogibacterium</taxon>
    </lineage>
</organism>
<dbReference type="Pfam" id="PF03547">
    <property type="entry name" value="Mem_trans"/>
    <property type="match status" value="1"/>
</dbReference>
<feature type="transmembrane region" description="Helical" evidence="8">
    <location>
        <begin position="55"/>
        <end position="72"/>
    </location>
</feature>
<feature type="transmembrane region" description="Helical" evidence="8">
    <location>
        <begin position="269"/>
        <end position="288"/>
    </location>
</feature>
<dbReference type="Proteomes" id="UP000237883">
    <property type="component" value="Chromosome"/>
</dbReference>
<evidence type="ECO:0000256" key="1">
    <source>
        <dbReference type="ARBA" id="ARBA00004651"/>
    </source>
</evidence>
<sequence>MPRIHRISHVEVVMVQNFWICINAVIPLMIYLIIGMLVKRVGLINDDEVHRFNRLVFIVLFPPMMFENLYGAKLSTALSPRLIVFALVFLLSYIALSIPVVQKLEKKPETRGAMIQAMYRSNFVLMGLPIAINICGAGNVSKTAILVTIIVPTYNVLAVIILEYYRGGRASISKMLRKIATNPIILGAVAAGIAISLNITVPKSIDRVVYSLSECTTPMAMILLGASFNIKSVKSGRRNLSISIIAKLIVLPAIGLPIAMLLGFRDVEFVSLIVMMAAPCSVSSYTMAESMGSDGELAGNAVIFTTGFSILTIFGWLFLFKNMGMF</sequence>
<feature type="transmembrane region" description="Helical" evidence="8">
    <location>
        <begin position="184"/>
        <end position="202"/>
    </location>
</feature>
<reference evidence="10" key="1">
    <citation type="submission" date="2018-02" db="EMBL/GenBank/DDBJ databases">
        <authorList>
            <person name="Holder M.E."/>
            <person name="Ajami N.J."/>
            <person name="Petrosino J.F."/>
        </authorList>
    </citation>
    <scope>NUCLEOTIDE SEQUENCE [LARGE SCALE GENOMIC DNA]</scope>
    <source>
        <strain evidence="10">CCUG 47132</strain>
    </source>
</reference>
<keyword evidence="4" id="KW-1003">Cell membrane</keyword>
<evidence type="ECO:0000256" key="4">
    <source>
        <dbReference type="ARBA" id="ARBA00022475"/>
    </source>
</evidence>